<dbReference type="InterPro" id="IPR000383">
    <property type="entry name" value="Xaa-Pro-like_dom"/>
</dbReference>
<evidence type="ECO:0000313" key="2">
    <source>
        <dbReference type="EMBL" id="MFD2258608.1"/>
    </source>
</evidence>
<evidence type="ECO:0000313" key="3">
    <source>
        <dbReference type="Proteomes" id="UP001597373"/>
    </source>
</evidence>
<name>A0ABW5DC09_9HYPH</name>
<sequence>MEVTEHAVSFPSYDLTIRGTLYIPEGKHDTPLPAVALGHGWGMVAGGDLEDYARVIASRGIVCLTFDYRRLGKSEGEPRQEIDPSWQQEDYRAAVTYLCSRSEVDPKRIGIWGSSYSGGHVLVVGATDARVRCVVSQVPTISGYEAGLRKTHPNNLQALHDFFAEDRLARLRGEPPRTMKQVGLDGEANVAYPGQESYDYMMGQAKRCPEWRNEVTVRSLELARAYEPGRWIDRIGPKPLLMIVAETDRQTPTDLQLDAFNRAREPKKLLIIKGGHYAVYTTHFEQTSKAAADWFEQYLKA</sequence>
<dbReference type="EMBL" id="JBHUIR010000010">
    <property type="protein sequence ID" value="MFD2258608.1"/>
    <property type="molecule type" value="Genomic_DNA"/>
</dbReference>
<dbReference type="InterPro" id="IPR051411">
    <property type="entry name" value="Polyketide_trans_af380"/>
</dbReference>
<protein>
    <submittedName>
        <fullName evidence="2">Alpha/beta hydrolase</fullName>
    </submittedName>
</protein>
<organism evidence="2 3">
    <name type="scientific">Chelativorans composti</name>
    <dbReference type="NCBI Taxonomy" id="768533"/>
    <lineage>
        <taxon>Bacteria</taxon>
        <taxon>Pseudomonadati</taxon>
        <taxon>Pseudomonadota</taxon>
        <taxon>Alphaproteobacteria</taxon>
        <taxon>Hyphomicrobiales</taxon>
        <taxon>Phyllobacteriaceae</taxon>
        <taxon>Chelativorans</taxon>
    </lineage>
</organism>
<dbReference type="SUPFAM" id="SSF53474">
    <property type="entry name" value="alpha/beta-Hydrolases"/>
    <property type="match status" value="1"/>
</dbReference>
<feature type="domain" description="Xaa-Pro dipeptidyl-peptidase-like" evidence="1">
    <location>
        <begin position="20"/>
        <end position="277"/>
    </location>
</feature>
<dbReference type="PANTHER" id="PTHR47751:SF2">
    <property type="entry name" value="DLTD N-TERMINAL DOMAIN PROTEIN (AFU_ORTHOLOGUE AFUA_8G00380)-RELATED"/>
    <property type="match status" value="1"/>
</dbReference>
<proteinExistence type="predicted"/>
<keyword evidence="2" id="KW-0378">Hydrolase</keyword>
<dbReference type="GO" id="GO:0016787">
    <property type="term" value="F:hydrolase activity"/>
    <property type="evidence" value="ECO:0007669"/>
    <property type="project" value="UniProtKB-KW"/>
</dbReference>
<evidence type="ECO:0000259" key="1">
    <source>
        <dbReference type="Pfam" id="PF02129"/>
    </source>
</evidence>
<gene>
    <name evidence="2" type="ORF">ACFSMZ_02330</name>
</gene>
<accession>A0ABW5DC09</accession>
<dbReference type="PANTHER" id="PTHR47751">
    <property type="entry name" value="SUPERFAMILY HYDROLASE, PUTATIVE (AFU_ORTHOLOGUE AFUA_2G16580)-RELATED"/>
    <property type="match status" value="1"/>
</dbReference>
<dbReference type="Pfam" id="PF02129">
    <property type="entry name" value="Peptidase_S15"/>
    <property type="match status" value="1"/>
</dbReference>
<keyword evidence="3" id="KW-1185">Reference proteome</keyword>
<dbReference type="InterPro" id="IPR029058">
    <property type="entry name" value="AB_hydrolase_fold"/>
</dbReference>
<dbReference type="Proteomes" id="UP001597373">
    <property type="component" value="Unassembled WGS sequence"/>
</dbReference>
<reference evidence="3" key="1">
    <citation type="journal article" date="2019" name="Int. J. Syst. Evol. Microbiol.">
        <title>The Global Catalogue of Microorganisms (GCM) 10K type strain sequencing project: providing services to taxonomists for standard genome sequencing and annotation.</title>
        <authorList>
            <consortium name="The Broad Institute Genomics Platform"/>
            <consortium name="The Broad Institute Genome Sequencing Center for Infectious Disease"/>
            <person name="Wu L."/>
            <person name="Ma J."/>
        </authorList>
    </citation>
    <scope>NUCLEOTIDE SEQUENCE [LARGE SCALE GENOMIC DNA]</scope>
    <source>
        <strain evidence="3">KCTC 23707</strain>
    </source>
</reference>
<dbReference type="Gene3D" id="1.10.10.800">
    <property type="match status" value="1"/>
</dbReference>
<dbReference type="RefSeq" id="WP_345097769.1">
    <property type="nucleotide sequence ID" value="NZ_BAABGS010000009.1"/>
</dbReference>
<dbReference type="Gene3D" id="3.40.50.1820">
    <property type="entry name" value="alpha/beta hydrolase"/>
    <property type="match status" value="1"/>
</dbReference>
<comment type="caution">
    <text evidence="2">The sequence shown here is derived from an EMBL/GenBank/DDBJ whole genome shotgun (WGS) entry which is preliminary data.</text>
</comment>